<dbReference type="InterPro" id="IPR027266">
    <property type="entry name" value="TrmE/GcvT-like"/>
</dbReference>
<dbReference type="Gene3D" id="3.30.1360.120">
    <property type="entry name" value="Probable tRNA modification gtpase trme, domain 1"/>
    <property type="match status" value="1"/>
</dbReference>
<name>A0A7W6S1F9_9PROT</name>
<dbReference type="SUPFAM" id="SSF103025">
    <property type="entry name" value="Folate-binding domain"/>
    <property type="match status" value="1"/>
</dbReference>
<comment type="caution">
    <text evidence="2">The sequence shown here is derived from an EMBL/GenBank/DDBJ whole genome shotgun (WGS) entry which is preliminary data.</text>
</comment>
<accession>A0A7W6S1F9</accession>
<reference evidence="2 3" key="1">
    <citation type="submission" date="2020-08" db="EMBL/GenBank/DDBJ databases">
        <title>Genome sequencing of Purple Non-Sulfur Bacteria from various extreme environments.</title>
        <authorList>
            <person name="Mayer M."/>
        </authorList>
    </citation>
    <scope>NUCLEOTIDE SEQUENCE [LARGE SCALE GENOMIC DNA]</scope>
    <source>
        <strain evidence="2 3">JA135</strain>
    </source>
</reference>
<protein>
    <submittedName>
        <fullName evidence="2">Heterotetrameric sarcosine oxidase gamma subunit</fullName>
    </submittedName>
</protein>
<dbReference type="Gene3D" id="3.30.70.1520">
    <property type="entry name" value="Heterotetrameric sarcosine oxidase"/>
    <property type="match status" value="1"/>
</dbReference>
<dbReference type="AlphaFoldDB" id="A0A7W6S1F9"/>
<dbReference type="RefSeq" id="WP_184436591.1">
    <property type="nucleotide sequence ID" value="NZ_JACIGI010000028.1"/>
</dbReference>
<dbReference type="EMBL" id="JACIGI010000028">
    <property type="protein sequence ID" value="MBB4287135.1"/>
    <property type="molecule type" value="Genomic_DNA"/>
</dbReference>
<keyword evidence="3" id="KW-1185">Reference proteome</keyword>
<evidence type="ECO:0000256" key="1">
    <source>
        <dbReference type="SAM" id="MobiDB-lite"/>
    </source>
</evidence>
<dbReference type="Proteomes" id="UP000555728">
    <property type="component" value="Unassembled WGS sequence"/>
</dbReference>
<feature type="region of interest" description="Disordered" evidence="1">
    <location>
        <begin position="1"/>
        <end position="39"/>
    </location>
</feature>
<evidence type="ECO:0000313" key="2">
    <source>
        <dbReference type="EMBL" id="MBB4287135.1"/>
    </source>
</evidence>
<sequence>MPETADPAAVFDRPAPCSPLAEHWGPGRHGASDGPPGVTATERRDRALWHVDAGRAAAPATLAGLTLPRMPNTGTAPEGPDGPAALWLGPGRWLLVLPPRAPRPAAAGLSVVDLSHGRCVLRLVGPAVRTVLAGGCLLDLSVDGLPAGRCAQTLLFAVPVLLHAGTAETVDIHVPRSYAVALWETLSTEALVHGLEVCP</sequence>
<proteinExistence type="predicted"/>
<gene>
    <name evidence="2" type="ORF">GGD88_002879</name>
</gene>
<evidence type="ECO:0000313" key="3">
    <source>
        <dbReference type="Proteomes" id="UP000555728"/>
    </source>
</evidence>
<organism evidence="2 3">
    <name type="scientific">Roseospira goensis</name>
    <dbReference type="NCBI Taxonomy" id="391922"/>
    <lineage>
        <taxon>Bacteria</taxon>
        <taxon>Pseudomonadati</taxon>
        <taxon>Pseudomonadota</taxon>
        <taxon>Alphaproteobacteria</taxon>
        <taxon>Rhodospirillales</taxon>
        <taxon>Rhodospirillaceae</taxon>
        <taxon>Roseospira</taxon>
    </lineage>
</organism>